<accession>A5B7Y3</accession>
<dbReference type="EMBL" id="AM449869">
    <property type="protein sequence ID" value="CAN74258.1"/>
    <property type="molecule type" value="Genomic_DNA"/>
</dbReference>
<organism evidence="1">
    <name type="scientific">Vitis vinifera</name>
    <name type="common">Grape</name>
    <dbReference type="NCBI Taxonomy" id="29760"/>
    <lineage>
        <taxon>Eukaryota</taxon>
        <taxon>Viridiplantae</taxon>
        <taxon>Streptophyta</taxon>
        <taxon>Embryophyta</taxon>
        <taxon>Tracheophyta</taxon>
        <taxon>Spermatophyta</taxon>
        <taxon>Magnoliopsida</taxon>
        <taxon>eudicotyledons</taxon>
        <taxon>Gunneridae</taxon>
        <taxon>Pentapetalae</taxon>
        <taxon>rosids</taxon>
        <taxon>Vitales</taxon>
        <taxon>Vitaceae</taxon>
        <taxon>Viteae</taxon>
        <taxon>Vitis</taxon>
    </lineage>
</organism>
<evidence type="ECO:0000313" key="1">
    <source>
        <dbReference type="EMBL" id="CAN74258.1"/>
    </source>
</evidence>
<sequence>MKAFFTQRLSSNEKLRTYLEQADSDLAATKKAVIDGAKLLKEAEEEREVAKVEVCRMKEERETAQVKCKDVE</sequence>
<protein>
    <submittedName>
        <fullName evidence="1">Uncharacterized protein</fullName>
    </submittedName>
</protein>
<dbReference type="AlphaFoldDB" id="A5B7Y3"/>
<reference evidence="1" key="1">
    <citation type="journal article" date="2007" name="PLoS ONE">
        <title>The first genome sequence of an elite grapevine cultivar (Pinot noir Vitis vinifera L.): coping with a highly heterozygous genome.</title>
        <authorList>
            <person name="Velasco R."/>
            <person name="Zharkikh A."/>
            <person name="Troggio M."/>
            <person name="Cartwright D.A."/>
            <person name="Cestaro A."/>
            <person name="Pruss D."/>
            <person name="Pindo M."/>
            <person name="FitzGerald L.M."/>
            <person name="Vezzulli S."/>
            <person name="Reid J."/>
            <person name="Malacarne G."/>
            <person name="Iliev D."/>
            <person name="Coppola G."/>
            <person name="Wardell B."/>
            <person name="Micheletti D."/>
            <person name="Macalma T."/>
            <person name="Facci M."/>
            <person name="Mitchell J.T."/>
            <person name="Perazzolli M."/>
            <person name="Eldredge G."/>
            <person name="Gatto P."/>
            <person name="Oyzerski R."/>
            <person name="Moretto M."/>
            <person name="Gutin N."/>
            <person name="Stefanini M."/>
            <person name="Chen Y."/>
            <person name="Segala C."/>
            <person name="Davenport C."/>
            <person name="Dematte L."/>
            <person name="Mraz A."/>
            <person name="Battilana J."/>
            <person name="Stormo K."/>
            <person name="Costa F."/>
            <person name="Tao Q."/>
            <person name="Si-Ammour A."/>
            <person name="Harkins T."/>
            <person name="Lackey A."/>
            <person name="Perbost C."/>
            <person name="Taillon B."/>
            <person name="Stella A."/>
            <person name="Solovyev V."/>
            <person name="Fawcett J.A."/>
            <person name="Sterck L."/>
            <person name="Vandepoele K."/>
            <person name="Grando S.M."/>
            <person name="Toppo S."/>
            <person name="Moser C."/>
            <person name="Lanchbury J."/>
            <person name="Bogden R."/>
            <person name="Skolnick M."/>
            <person name="Sgaramella V."/>
            <person name="Bhatnagar S.K."/>
            <person name="Fontana P."/>
            <person name="Gutin A."/>
            <person name="Van de Peer Y."/>
            <person name="Salamini F."/>
            <person name="Viola R."/>
        </authorList>
    </citation>
    <scope>NUCLEOTIDE SEQUENCE</scope>
</reference>
<proteinExistence type="predicted"/>
<gene>
    <name evidence="1" type="ORF">VITISV_015162</name>
</gene>
<name>A5B7Y3_VITVI</name>